<sequence length="86" mass="8785">MTFITLRIELFFKEKISLSSCCSRSARFGSSWGVPNLCSQGSSALLGKRRGGGCGSLGRARLGRSAAPLGAQDLHSKGNAGAGGAP</sequence>
<dbReference type="InParanoid" id="A0A061GXL9"/>
<accession>A0A061GXL9</accession>
<reference evidence="1 2" key="1">
    <citation type="journal article" date="2013" name="Genome Biol.">
        <title>The genome sequence of the most widely cultivated cacao type and its use to identify candidate genes regulating pod color.</title>
        <authorList>
            <person name="Motamayor J.C."/>
            <person name="Mockaitis K."/>
            <person name="Schmutz J."/>
            <person name="Haiminen N."/>
            <person name="Iii D.L."/>
            <person name="Cornejo O."/>
            <person name="Findley S.D."/>
            <person name="Zheng P."/>
            <person name="Utro F."/>
            <person name="Royaert S."/>
            <person name="Saski C."/>
            <person name="Jenkins J."/>
            <person name="Podicheti R."/>
            <person name="Zhao M."/>
            <person name="Scheffler B.E."/>
            <person name="Stack J.C."/>
            <person name="Feltus F.A."/>
            <person name="Mustiga G.M."/>
            <person name="Amores F."/>
            <person name="Phillips W."/>
            <person name="Marelli J.P."/>
            <person name="May G.D."/>
            <person name="Shapiro H."/>
            <person name="Ma J."/>
            <person name="Bustamante C.D."/>
            <person name="Schnell R.J."/>
            <person name="Main D."/>
            <person name="Gilbert D."/>
            <person name="Parida L."/>
            <person name="Kuhn D.N."/>
        </authorList>
    </citation>
    <scope>NUCLEOTIDE SEQUENCE [LARGE SCALE GENOMIC DNA]</scope>
    <source>
        <strain evidence="2">cv. Matina 1-6</strain>
    </source>
</reference>
<gene>
    <name evidence="1" type="ORF">TCM_039201</name>
</gene>
<name>A0A061GXL9_THECC</name>
<keyword evidence="2" id="KW-1185">Reference proteome</keyword>
<protein>
    <submittedName>
        <fullName evidence="1">Uncharacterized protein</fullName>
    </submittedName>
</protein>
<dbReference type="Proteomes" id="UP000026915">
    <property type="component" value="Chromosome 9"/>
</dbReference>
<dbReference type="EMBL" id="CM001887">
    <property type="protein sequence ID" value="EOY31869.1"/>
    <property type="molecule type" value="Genomic_DNA"/>
</dbReference>
<proteinExistence type="predicted"/>
<dbReference type="HOGENOM" id="CLU_2502487_0_0_1"/>
<dbReference type="AlphaFoldDB" id="A0A061GXL9"/>
<evidence type="ECO:0000313" key="2">
    <source>
        <dbReference type="Proteomes" id="UP000026915"/>
    </source>
</evidence>
<evidence type="ECO:0000313" key="1">
    <source>
        <dbReference type="EMBL" id="EOY31869.1"/>
    </source>
</evidence>
<dbReference type="Gramene" id="EOY31869">
    <property type="protein sequence ID" value="EOY31869"/>
    <property type="gene ID" value="TCM_039201"/>
</dbReference>
<organism evidence="1 2">
    <name type="scientific">Theobroma cacao</name>
    <name type="common">Cacao</name>
    <name type="synonym">Cocoa</name>
    <dbReference type="NCBI Taxonomy" id="3641"/>
    <lineage>
        <taxon>Eukaryota</taxon>
        <taxon>Viridiplantae</taxon>
        <taxon>Streptophyta</taxon>
        <taxon>Embryophyta</taxon>
        <taxon>Tracheophyta</taxon>
        <taxon>Spermatophyta</taxon>
        <taxon>Magnoliopsida</taxon>
        <taxon>eudicotyledons</taxon>
        <taxon>Gunneridae</taxon>
        <taxon>Pentapetalae</taxon>
        <taxon>rosids</taxon>
        <taxon>malvids</taxon>
        <taxon>Malvales</taxon>
        <taxon>Malvaceae</taxon>
        <taxon>Byttnerioideae</taxon>
        <taxon>Theobroma</taxon>
    </lineage>
</organism>